<dbReference type="GO" id="GO:0005829">
    <property type="term" value="C:cytosol"/>
    <property type="evidence" value="ECO:0007669"/>
    <property type="project" value="TreeGrafter"/>
</dbReference>
<dbReference type="Gene3D" id="1.10.150.240">
    <property type="entry name" value="Putative phosphatase, domain 2"/>
    <property type="match status" value="1"/>
</dbReference>
<sequence>MFFSARRFIGFTGHDKPGQGHAWLRDVTSGSGGGGPPRPDNGQEGRTMTRCVIFDLDGTLADTSADLVAAANACFGLMGLDQRLDPVADAGVALRGGKRMLTVGLERAGQYSAQAVDRWYQPLLEAYAAALDTHTTLYPGAAEQVEALRCDGYATGICTNKPAAMAEKLLTSLGVRDLFGSLVGADTLPTRKPDVAPYWAAVDGCGGRRQSSLLVGDSDTDRKTAKAAGVPCILVTFAPEGEAVRALHPEGLIADFGELPAEVRRLIG</sequence>
<comment type="catalytic activity">
    <reaction evidence="1">
        <text>2-phosphoglycolate + H2O = glycolate + phosphate</text>
        <dbReference type="Rhea" id="RHEA:14369"/>
        <dbReference type="ChEBI" id="CHEBI:15377"/>
        <dbReference type="ChEBI" id="CHEBI:29805"/>
        <dbReference type="ChEBI" id="CHEBI:43474"/>
        <dbReference type="ChEBI" id="CHEBI:58033"/>
        <dbReference type="EC" id="3.1.3.18"/>
    </reaction>
</comment>
<dbReference type="eggNOG" id="COG0546">
    <property type="taxonomic scope" value="Bacteria"/>
</dbReference>
<evidence type="ECO:0000256" key="5">
    <source>
        <dbReference type="SAM" id="MobiDB-lite"/>
    </source>
</evidence>
<proteinExistence type="inferred from homology"/>
<dbReference type="GO" id="GO:0008967">
    <property type="term" value="F:phosphoglycolate phosphatase activity"/>
    <property type="evidence" value="ECO:0007669"/>
    <property type="project" value="UniProtKB-EC"/>
</dbReference>
<comment type="caution">
    <text evidence="6">The sequence shown here is derived from an EMBL/GenBank/DDBJ whole genome shotgun (WGS) entry which is preliminary data.</text>
</comment>
<dbReference type="PANTHER" id="PTHR43434">
    <property type="entry name" value="PHOSPHOGLYCOLATE PHOSPHATASE"/>
    <property type="match status" value="1"/>
</dbReference>
<dbReference type="GO" id="GO:0006281">
    <property type="term" value="P:DNA repair"/>
    <property type="evidence" value="ECO:0007669"/>
    <property type="project" value="TreeGrafter"/>
</dbReference>
<dbReference type="AlphaFoldDB" id="A3K1A3"/>
<comment type="similarity">
    <text evidence="3">Belongs to the HAD-like hydrolase superfamily. CbbY/CbbZ/Gph/YieH family.</text>
</comment>
<organism evidence="6 7">
    <name type="scientific">Sagittula stellata (strain ATCC 700073 / DSM 11524 / E-37)</name>
    <dbReference type="NCBI Taxonomy" id="388399"/>
    <lineage>
        <taxon>Bacteria</taxon>
        <taxon>Pseudomonadati</taxon>
        <taxon>Pseudomonadota</taxon>
        <taxon>Alphaproteobacteria</taxon>
        <taxon>Rhodobacterales</taxon>
        <taxon>Roseobacteraceae</taxon>
        <taxon>Sagittula</taxon>
    </lineage>
</organism>
<dbReference type="PANTHER" id="PTHR43434:SF1">
    <property type="entry name" value="PHOSPHOGLYCOLATE PHOSPHATASE"/>
    <property type="match status" value="1"/>
</dbReference>
<reference evidence="6 7" key="1">
    <citation type="submission" date="2006-06" db="EMBL/GenBank/DDBJ databases">
        <authorList>
            <person name="Moran M.A."/>
            <person name="Ferriera S."/>
            <person name="Johnson J."/>
            <person name="Kravitz S."/>
            <person name="Beeson K."/>
            <person name="Sutton G."/>
            <person name="Rogers Y.-H."/>
            <person name="Friedman R."/>
            <person name="Frazier M."/>
            <person name="Venter J.C."/>
        </authorList>
    </citation>
    <scope>NUCLEOTIDE SEQUENCE [LARGE SCALE GENOMIC DNA]</scope>
    <source>
        <strain evidence="6 7">E-37</strain>
    </source>
</reference>
<dbReference type="InterPro" id="IPR041492">
    <property type="entry name" value="HAD_2"/>
</dbReference>
<dbReference type="Pfam" id="PF13419">
    <property type="entry name" value="HAD_2"/>
    <property type="match status" value="1"/>
</dbReference>
<evidence type="ECO:0000256" key="3">
    <source>
        <dbReference type="ARBA" id="ARBA00006171"/>
    </source>
</evidence>
<evidence type="ECO:0000313" key="7">
    <source>
        <dbReference type="Proteomes" id="UP000005713"/>
    </source>
</evidence>
<evidence type="ECO:0000256" key="2">
    <source>
        <dbReference type="ARBA" id="ARBA00004818"/>
    </source>
</evidence>
<evidence type="ECO:0000313" key="6">
    <source>
        <dbReference type="EMBL" id="EBA08699.1"/>
    </source>
</evidence>
<dbReference type="InterPro" id="IPR006439">
    <property type="entry name" value="HAD-SF_hydro_IA"/>
</dbReference>
<protein>
    <recommendedName>
        <fullName evidence="4">phosphoglycolate phosphatase</fullName>
        <ecNumber evidence="4">3.1.3.18</ecNumber>
    </recommendedName>
</protein>
<dbReference type="EC" id="3.1.3.18" evidence="4"/>
<dbReference type="EMBL" id="AAYA01000004">
    <property type="protein sequence ID" value="EBA08699.1"/>
    <property type="molecule type" value="Genomic_DNA"/>
</dbReference>
<evidence type="ECO:0000256" key="1">
    <source>
        <dbReference type="ARBA" id="ARBA00000830"/>
    </source>
</evidence>
<accession>A3K1A3</accession>
<dbReference type="SUPFAM" id="SSF56784">
    <property type="entry name" value="HAD-like"/>
    <property type="match status" value="1"/>
</dbReference>
<dbReference type="SFLD" id="SFLDG01129">
    <property type="entry name" value="C1.5:_HAD__Beta-PGM__Phosphata"/>
    <property type="match status" value="1"/>
</dbReference>
<comment type="pathway">
    <text evidence="2">Organic acid metabolism; glycolate biosynthesis; glycolate from 2-phosphoglycolate: step 1/1.</text>
</comment>
<dbReference type="InterPro" id="IPR023198">
    <property type="entry name" value="PGP-like_dom2"/>
</dbReference>
<gene>
    <name evidence="6" type="ORF">SSE37_03615</name>
</gene>
<keyword evidence="7" id="KW-1185">Reference proteome</keyword>
<name>A3K1A3_SAGS3</name>
<evidence type="ECO:0000256" key="4">
    <source>
        <dbReference type="ARBA" id="ARBA00013078"/>
    </source>
</evidence>
<dbReference type="PRINTS" id="PR00413">
    <property type="entry name" value="HADHALOGNASE"/>
</dbReference>
<dbReference type="InterPro" id="IPR036412">
    <property type="entry name" value="HAD-like_sf"/>
</dbReference>
<feature type="region of interest" description="Disordered" evidence="5">
    <location>
        <begin position="19"/>
        <end position="46"/>
    </location>
</feature>
<dbReference type="Gene3D" id="3.40.50.1000">
    <property type="entry name" value="HAD superfamily/HAD-like"/>
    <property type="match status" value="1"/>
</dbReference>
<dbReference type="InterPro" id="IPR050155">
    <property type="entry name" value="HAD-like_hydrolase_sf"/>
</dbReference>
<dbReference type="InterPro" id="IPR023214">
    <property type="entry name" value="HAD_sf"/>
</dbReference>
<dbReference type="SFLD" id="SFLDS00003">
    <property type="entry name" value="Haloacid_Dehalogenase"/>
    <property type="match status" value="1"/>
</dbReference>
<dbReference type="Proteomes" id="UP000005713">
    <property type="component" value="Unassembled WGS sequence"/>
</dbReference>